<dbReference type="PANTHER" id="PTHR24251">
    <property type="entry name" value="OVOCHYMASE-RELATED"/>
    <property type="match status" value="1"/>
</dbReference>
<dbReference type="Gene3D" id="2.60.120.290">
    <property type="entry name" value="Spermadhesin, CUB domain"/>
    <property type="match status" value="1"/>
</dbReference>
<evidence type="ECO:0000259" key="4">
    <source>
        <dbReference type="PROSITE" id="PS01180"/>
    </source>
</evidence>
<sequence length="170" mass="19200">MGLLALCATGWALPALNPLLERNHRLKRDLEACGGTLTAKSGEITTPYYPLQYPRSTQCTWIIRATKLVNITFVDFELESGMNCTFDFMKFDDLSEIPVYIPKSKYCGTVAPNTWNNHDKRTAQKSALQQWRIWPDPAFGTHVSKEEKNCPFDGFIASAALIPTLLLRLM</sequence>
<evidence type="ECO:0000256" key="1">
    <source>
        <dbReference type="ARBA" id="ARBA00022737"/>
    </source>
</evidence>
<evidence type="ECO:0000313" key="5">
    <source>
        <dbReference type="EMBL" id="KAJ1096033.1"/>
    </source>
</evidence>
<comment type="caution">
    <text evidence="5">The sequence shown here is derived from an EMBL/GenBank/DDBJ whole genome shotgun (WGS) entry which is preliminary data.</text>
</comment>
<reference evidence="5" key="1">
    <citation type="journal article" date="2022" name="bioRxiv">
        <title>Sequencing and chromosome-scale assembly of the giantPleurodeles waltlgenome.</title>
        <authorList>
            <person name="Brown T."/>
            <person name="Elewa A."/>
            <person name="Iarovenko S."/>
            <person name="Subramanian E."/>
            <person name="Araus A.J."/>
            <person name="Petzold A."/>
            <person name="Susuki M."/>
            <person name="Suzuki K.-i.T."/>
            <person name="Hayashi T."/>
            <person name="Toyoda A."/>
            <person name="Oliveira C."/>
            <person name="Osipova E."/>
            <person name="Leigh N.D."/>
            <person name="Simon A."/>
            <person name="Yun M.H."/>
        </authorList>
    </citation>
    <scope>NUCLEOTIDE SEQUENCE</scope>
    <source>
        <strain evidence="5">20211129_DDA</strain>
        <tissue evidence="5">Liver</tissue>
    </source>
</reference>
<gene>
    <name evidence="5" type="ORF">NDU88_001182</name>
</gene>
<dbReference type="Pfam" id="PF00431">
    <property type="entry name" value="CUB"/>
    <property type="match status" value="1"/>
</dbReference>
<keyword evidence="6" id="KW-1185">Reference proteome</keyword>
<organism evidence="5 6">
    <name type="scientific">Pleurodeles waltl</name>
    <name type="common">Iberian ribbed newt</name>
    <dbReference type="NCBI Taxonomy" id="8319"/>
    <lineage>
        <taxon>Eukaryota</taxon>
        <taxon>Metazoa</taxon>
        <taxon>Chordata</taxon>
        <taxon>Craniata</taxon>
        <taxon>Vertebrata</taxon>
        <taxon>Euteleostomi</taxon>
        <taxon>Amphibia</taxon>
        <taxon>Batrachia</taxon>
        <taxon>Caudata</taxon>
        <taxon>Salamandroidea</taxon>
        <taxon>Salamandridae</taxon>
        <taxon>Pleurodelinae</taxon>
        <taxon>Pleurodeles</taxon>
    </lineage>
</organism>
<protein>
    <recommendedName>
        <fullName evidence="4">CUB domain-containing protein</fullName>
    </recommendedName>
</protein>
<comment type="caution">
    <text evidence="3">Lacks conserved residue(s) required for the propagation of feature annotation.</text>
</comment>
<evidence type="ECO:0000313" key="6">
    <source>
        <dbReference type="Proteomes" id="UP001066276"/>
    </source>
</evidence>
<proteinExistence type="predicted"/>
<dbReference type="PANTHER" id="PTHR24251:SF30">
    <property type="entry name" value="MEMBRANE FRIZZLED-RELATED PROTEIN"/>
    <property type="match status" value="1"/>
</dbReference>
<dbReference type="CDD" id="cd00041">
    <property type="entry name" value="CUB"/>
    <property type="match status" value="1"/>
</dbReference>
<dbReference type="InterPro" id="IPR035914">
    <property type="entry name" value="Sperma_CUB_dom_sf"/>
</dbReference>
<dbReference type="SUPFAM" id="SSF49854">
    <property type="entry name" value="Spermadhesin, CUB domain"/>
    <property type="match status" value="1"/>
</dbReference>
<dbReference type="EMBL" id="JANPWB010000014">
    <property type="protein sequence ID" value="KAJ1096033.1"/>
    <property type="molecule type" value="Genomic_DNA"/>
</dbReference>
<dbReference type="InterPro" id="IPR000859">
    <property type="entry name" value="CUB_dom"/>
</dbReference>
<keyword evidence="2" id="KW-1015">Disulfide bond</keyword>
<keyword evidence="1" id="KW-0677">Repeat</keyword>
<dbReference type="AlphaFoldDB" id="A0AAV7M2D6"/>
<evidence type="ECO:0000256" key="2">
    <source>
        <dbReference type="ARBA" id="ARBA00023157"/>
    </source>
</evidence>
<name>A0AAV7M2D6_PLEWA</name>
<evidence type="ECO:0000256" key="3">
    <source>
        <dbReference type="PROSITE-ProRule" id="PRU00059"/>
    </source>
</evidence>
<dbReference type="SMART" id="SM00042">
    <property type="entry name" value="CUB"/>
    <property type="match status" value="1"/>
</dbReference>
<dbReference type="PROSITE" id="PS01180">
    <property type="entry name" value="CUB"/>
    <property type="match status" value="1"/>
</dbReference>
<accession>A0AAV7M2D6</accession>
<feature type="domain" description="CUB" evidence="4">
    <location>
        <begin position="33"/>
        <end position="162"/>
    </location>
</feature>
<dbReference type="Proteomes" id="UP001066276">
    <property type="component" value="Chromosome 10"/>
</dbReference>